<gene>
    <name evidence="2" type="ORF">L9S41_08750</name>
</gene>
<dbReference type="SUPFAM" id="SSF56935">
    <property type="entry name" value="Porins"/>
    <property type="match status" value="1"/>
</dbReference>
<name>A0ABY5ZQU4_9BACT</name>
<dbReference type="Proteomes" id="UP001060414">
    <property type="component" value="Chromosome"/>
</dbReference>
<feature type="chain" id="PRO_5046407839" evidence="1">
    <location>
        <begin position="25"/>
        <end position="433"/>
    </location>
</feature>
<dbReference type="EMBL" id="CP092109">
    <property type="protein sequence ID" value="UWZ81468.1"/>
    <property type="molecule type" value="Genomic_DNA"/>
</dbReference>
<organism evidence="2 3">
    <name type="scientific">Geoalkalibacter halelectricus</name>
    <dbReference type="NCBI Taxonomy" id="2847045"/>
    <lineage>
        <taxon>Bacteria</taxon>
        <taxon>Pseudomonadati</taxon>
        <taxon>Thermodesulfobacteriota</taxon>
        <taxon>Desulfuromonadia</taxon>
        <taxon>Desulfuromonadales</taxon>
        <taxon>Geoalkalibacteraceae</taxon>
        <taxon>Geoalkalibacter</taxon>
    </lineage>
</organism>
<reference evidence="2" key="1">
    <citation type="journal article" date="2022" name="Environ. Microbiol.">
        <title>Geoalkalibacter halelectricus SAP #1 sp. nov. possessing extracellular electron transfer and mineral#reducing capabilities from a haloalkaline environment.</title>
        <authorList>
            <person name="Yadav S."/>
            <person name="Singh R."/>
            <person name="Sundharam S.S."/>
            <person name="Chaudhary S."/>
            <person name="Krishnamurthi S."/>
            <person name="Patil S.A."/>
        </authorList>
    </citation>
    <scope>NUCLEOTIDE SEQUENCE</scope>
    <source>
        <strain evidence="2">SAP-1</strain>
    </source>
</reference>
<evidence type="ECO:0000256" key="1">
    <source>
        <dbReference type="SAM" id="SignalP"/>
    </source>
</evidence>
<protein>
    <submittedName>
        <fullName evidence="2">TonB-dependent receptor</fullName>
    </submittedName>
</protein>
<evidence type="ECO:0000313" key="2">
    <source>
        <dbReference type="EMBL" id="UWZ81468.1"/>
    </source>
</evidence>
<feature type="signal peptide" evidence="1">
    <location>
        <begin position="1"/>
        <end position="24"/>
    </location>
</feature>
<dbReference type="RefSeq" id="WP_260749843.1">
    <property type="nucleotide sequence ID" value="NZ_CP092109.1"/>
</dbReference>
<keyword evidence="1" id="KW-0732">Signal</keyword>
<dbReference type="Gene3D" id="2.40.160.10">
    <property type="entry name" value="Porin"/>
    <property type="match status" value="1"/>
</dbReference>
<evidence type="ECO:0000313" key="3">
    <source>
        <dbReference type="Proteomes" id="UP001060414"/>
    </source>
</evidence>
<accession>A0ABY5ZQU4</accession>
<keyword evidence="3" id="KW-1185">Reference proteome</keyword>
<keyword evidence="2" id="KW-0675">Receptor</keyword>
<sequence length="433" mass="48059">MRSTQFFTGALAALCLASVTPVFAQPAGPVQPEGLQPFPLFGSSRQITSGTAFNPAISVILDGKYYTDNRRGEAGEIAEHAAGFDGHHGDHDHGELSRGFNLDETEIVFSATVDNYFDAMLNLAVEEDGIEVEEAYGVTRSLPAGLTLKFGKFLSGIGYINQQHPHDWDFADQTLVYDLMFGEEGLNDIGVQLTWLPKLPVYTLFGIEALQGRNEGIANTIDGIPGGLEGSLRDRSGPRLFTGFVKVAPDLGFDHALQLGLFGGGARLHQEDHEDEILQGDTWFAGFDAVYKYDAGRSYGHGNLTLQGEYLYRVKDLRVAAADDLDEIGEKEKFKQDGFYVQAKYGFAPRWTAALRLDMVGLYNRIEKDERTEKFDDSRRYSANVTFNPTEFSRLRMQFNRGDIAQEGGGRENYNQFFVQYQIALGVHGAHKF</sequence>
<proteinExistence type="predicted"/>
<dbReference type="InterPro" id="IPR023614">
    <property type="entry name" value="Porin_dom_sf"/>
</dbReference>